<dbReference type="OrthoDB" id="3222453at2759"/>
<dbReference type="HOGENOM" id="CLU_021108_6_1_1"/>
<dbReference type="AlphaFoldDB" id="A0A0C3B670"/>
<dbReference type="InParanoid" id="A0A0C3B670"/>
<accession>A0A0C3B670</accession>
<dbReference type="STRING" id="765440.A0A0C3B670"/>
<evidence type="ECO:0000313" key="2">
    <source>
        <dbReference type="EMBL" id="KIM81733.1"/>
    </source>
</evidence>
<proteinExistence type="predicted"/>
<feature type="region of interest" description="Disordered" evidence="1">
    <location>
        <begin position="308"/>
        <end position="345"/>
    </location>
</feature>
<sequence length="422" mass="46794">MTLSQTANETYTRGLFPKGHGYPLWDPEPDDNLWTHLREYWDKGVSIGDIGIITPHGTFDYLFNICLPANDPVNLGRTPPDFSPITLSPLDITERARHHPNKSYLSSCFMETKRLEGDVSVGSPLVPAELGAGVSFSSSNKEGAVLVLPDGADHRDLRNLEIFYQAAAVNARAWYKHANGPHGRRISNGALYLVTGSDKGSSWANASYSGVSEGREISLKLKFTQIGGVNAGYSYSWEHHSPVEARLGPRGDAPTWSRDHGNVTAARNQCIFIRGFKIAVREHVLLPKASIKLTSIIGATAEEMLQRGKGEGHPFTQGGTTSYKTRDHGSHSGSTDTQTRSDNYPYHPSAVINKRLLEMVLYHSFERLGYLLPKLWMTHYLRFCNLPELLNPHGLAHQIEEATDQNILMPADTDNVDCYPIK</sequence>
<name>A0A0C3B670_PILCF</name>
<reference evidence="3" key="2">
    <citation type="submission" date="2015-01" db="EMBL/GenBank/DDBJ databases">
        <title>Evolutionary Origins and Diversification of the Mycorrhizal Mutualists.</title>
        <authorList>
            <consortium name="DOE Joint Genome Institute"/>
            <consortium name="Mycorrhizal Genomics Consortium"/>
            <person name="Kohler A."/>
            <person name="Kuo A."/>
            <person name="Nagy L.G."/>
            <person name="Floudas D."/>
            <person name="Copeland A."/>
            <person name="Barry K.W."/>
            <person name="Cichocki N."/>
            <person name="Veneault-Fourrey C."/>
            <person name="LaButti K."/>
            <person name="Lindquist E.A."/>
            <person name="Lipzen A."/>
            <person name="Lundell T."/>
            <person name="Morin E."/>
            <person name="Murat C."/>
            <person name="Riley R."/>
            <person name="Ohm R."/>
            <person name="Sun H."/>
            <person name="Tunlid A."/>
            <person name="Henrissat B."/>
            <person name="Grigoriev I.V."/>
            <person name="Hibbett D.S."/>
            <person name="Martin F."/>
        </authorList>
    </citation>
    <scope>NUCLEOTIDE SEQUENCE [LARGE SCALE GENOMIC DNA]</scope>
    <source>
        <strain evidence="3">F 1598</strain>
    </source>
</reference>
<gene>
    <name evidence="2" type="ORF">PILCRDRAFT_88908</name>
</gene>
<evidence type="ECO:0000256" key="1">
    <source>
        <dbReference type="SAM" id="MobiDB-lite"/>
    </source>
</evidence>
<organism evidence="2 3">
    <name type="scientific">Piloderma croceum (strain F 1598)</name>
    <dbReference type="NCBI Taxonomy" id="765440"/>
    <lineage>
        <taxon>Eukaryota</taxon>
        <taxon>Fungi</taxon>
        <taxon>Dikarya</taxon>
        <taxon>Basidiomycota</taxon>
        <taxon>Agaricomycotina</taxon>
        <taxon>Agaricomycetes</taxon>
        <taxon>Agaricomycetidae</taxon>
        <taxon>Atheliales</taxon>
        <taxon>Atheliaceae</taxon>
        <taxon>Piloderma</taxon>
    </lineage>
</organism>
<dbReference type="EMBL" id="KN832997">
    <property type="protein sequence ID" value="KIM81733.1"/>
    <property type="molecule type" value="Genomic_DNA"/>
</dbReference>
<reference evidence="2 3" key="1">
    <citation type="submission" date="2014-04" db="EMBL/GenBank/DDBJ databases">
        <authorList>
            <consortium name="DOE Joint Genome Institute"/>
            <person name="Kuo A."/>
            <person name="Tarkka M."/>
            <person name="Buscot F."/>
            <person name="Kohler A."/>
            <person name="Nagy L.G."/>
            <person name="Floudas D."/>
            <person name="Copeland A."/>
            <person name="Barry K.W."/>
            <person name="Cichocki N."/>
            <person name="Veneault-Fourrey C."/>
            <person name="LaButti K."/>
            <person name="Lindquist E.A."/>
            <person name="Lipzen A."/>
            <person name="Lundell T."/>
            <person name="Morin E."/>
            <person name="Murat C."/>
            <person name="Sun H."/>
            <person name="Tunlid A."/>
            <person name="Henrissat B."/>
            <person name="Grigoriev I.V."/>
            <person name="Hibbett D.S."/>
            <person name="Martin F."/>
            <person name="Nordberg H.P."/>
            <person name="Cantor M.N."/>
            <person name="Hua S.X."/>
        </authorList>
    </citation>
    <scope>NUCLEOTIDE SEQUENCE [LARGE SCALE GENOMIC DNA]</scope>
    <source>
        <strain evidence="2 3">F 1598</strain>
    </source>
</reference>
<feature type="compositionally biased region" description="Polar residues" evidence="1">
    <location>
        <begin position="331"/>
        <end position="342"/>
    </location>
</feature>
<evidence type="ECO:0000313" key="3">
    <source>
        <dbReference type="Proteomes" id="UP000054166"/>
    </source>
</evidence>
<dbReference type="Proteomes" id="UP000054166">
    <property type="component" value="Unassembled WGS sequence"/>
</dbReference>
<protein>
    <submittedName>
        <fullName evidence="2">Uncharacterized protein</fullName>
    </submittedName>
</protein>
<keyword evidence="3" id="KW-1185">Reference proteome</keyword>